<dbReference type="GO" id="GO:0015031">
    <property type="term" value="P:protein transport"/>
    <property type="evidence" value="ECO:0007669"/>
    <property type="project" value="UniProtKB-KW"/>
</dbReference>
<dbReference type="GO" id="GO:0019905">
    <property type="term" value="F:syntaxin binding"/>
    <property type="evidence" value="ECO:0007669"/>
    <property type="project" value="TreeGrafter"/>
</dbReference>
<dbReference type="GO" id="GO:0042147">
    <property type="term" value="P:retrograde transport, endosome to Golgi"/>
    <property type="evidence" value="ECO:0007669"/>
    <property type="project" value="TreeGrafter"/>
</dbReference>
<evidence type="ECO:0000256" key="1">
    <source>
        <dbReference type="ARBA" id="ARBA00004601"/>
    </source>
</evidence>
<proteinExistence type="inferred from homology"/>
<keyword evidence="5" id="KW-0333">Golgi apparatus</keyword>
<keyword evidence="4" id="KW-0653">Protein transport</keyword>
<evidence type="ECO:0000256" key="5">
    <source>
        <dbReference type="ARBA" id="ARBA00023034"/>
    </source>
</evidence>
<evidence type="ECO:0000313" key="8">
    <source>
        <dbReference type="EMBL" id="OBA20997.1"/>
    </source>
</evidence>
<comment type="caution">
    <text evidence="8">The sequence shown here is derived from an EMBL/GenBank/DDBJ whole genome shotgun (WGS) entry which is preliminary data.</text>
</comment>
<dbReference type="PANTHER" id="PTHR14190">
    <property type="entry name" value="SUPPRESSOR OF ACTIN MUTATIONS 2/VACUOLAR PROTEIN SORTING 52"/>
    <property type="match status" value="1"/>
</dbReference>
<dbReference type="GO" id="GO:0000938">
    <property type="term" value="C:GARP complex"/>
    <property type="evidence" value="ECO:0007669"/>
    <property type="project" value="TreeGrafter"/>
</dbReference>
<evidence type="ECO:0000259" key="7">
    <source>
        <dbReference type="Pfam" id="PF20655"/>
    </source>
</evidence>
<evidence type="ECO:0000313" key="9">
    <source>
        <dbReference type="Proteomes" id="UP000092555"/>
    </source>
</evidence>
<comment type="subcellular location">
    <subcellularLocation>
        <location evidence="1">Golgi apparatus</location>
        <location evidence="1">trans-Golgi network</location>
    </subcellularLocation>
</comment>
<dbReference type="Pfam" id="PF20655">
    <property type="entry name" value="Vps52_C"/>
    <property type="match status" value="2"/>
</dbReference>
<dbReference type="PANTHER" id="PTHR14190:SF7">
    <property type="entry name" value="VACUOLAR PROTEIN SORTING-ASSOCIATED PROTEIN 52 HOMOLOG"/>
    <property type="match status" value="1"/>
</dbReference>
<keyword evidence="3" id="KW-0813">Transport</keyword>
<organism evidence="8 9">
    <name type="scientific">Metschnikowia bicuspidata var. bicuspidata NRRL YB-4993</name>
    <dbReference type="NCBI Taxonomy" id="869754"/>
    <lineage>
        <taxon>Eukaryota</taxon>
        <taxon>Fungi</taxon>
        <taxon>Dikarya</taxon>
        <taxon>Ascomycota</taxon>
        <taxon>Saccharomycotina</taxon>
        <taxon>Pichiomycetes</taxon>
        <taxon>Metschnikowiaceae</taxon>
        <taxon>Metschnikowia</taxon>
    </lineage>
</organism>
<protein>
    <submittedName>
        <fullName evidence="8">Vps52-domain-containing protein</fullName>
    </submittedName>
</protein>
<sequence>MSSPYLQSILPIAASGPPAPATPALPLEGLSEQDLGVLLAQFERFLALLEPYRDQLQPIERFLGHFDSQISRLSESLRALQAQAGGLAQGVDGHRSLVERLNPVVLDLVIPPAMAQAVLRGPVDGAWVAAVLFIADKQQLVRRILRGDAMPELKDLRLFAALQHGVRLLEAKAVERVRDHVIEQIRLLRRSAAVSSQAVQRLLLQVKDAFAFLKSRTPHLARQLHGAYVYTMKWYYTTRFAKYLHSLQKLRVKHIDLLYVLGGTGGHEPPKPGLLDFMGAGHTPPSPAQTAPASAAAAAPPPARVSLPEYYLSVAKRMAVLADDGAARRAIPSQIAETTPFAYWLEFAFQQFANALLDNVVVEYLFATDFFYQGSEKPDAPPVLDPALPAPGADRDWAHAMFAEVFSMGHSYASWLVSSPHPSPGPRLAGTSGGPGPAAQAGTCDAFAVLLMIRIVQKQNAMLHNQFHVPVMEDYHNRLLLLLWPHFTRIIDINCDALKRNIVGSGPYAHAAAGASHAPIQTTQQFAQLLLGLFKLAFPGDDAAGADQFLREPLRMSITRLRNDFEGALTRASTYIFGTGKGKAAHREMFLFNNYFLLVTILGNEFEATPNPFIQEQIEHFQLLCDAYKPK</sequence>
<dbReference type="InterPro" id="IPR048361">
    <property type="entry name" value="Vps52_C"/>
</dbReference>
<name>A0A1A0HAT9_9ASCO</name>
<dbReference type="OrthoDB" id="19482at2759"/>
<feature type="domain" description="Vps52 C-terminal" evidence="7">
    <location>
        <begin position="310"/>
        <end position="372"/>
    </location>
</feature>
<feature type="domain" description="Vps52 C-terminal" evidence="7">
    <location>
        <begin position="444"/>
        <end position="604"/>
    </location>
</feature>
<evidence type="ECO:0000256" key="2">
    <source>
        <dbReference type="ARBA" id="ARBA00008180"/>
    </source>
</evidence>
<dbReference type="InterPro" id="IPR048319">
    <property type="entry name" value="Vps52_CC"/>
</dbReference>
<comment type="similarity">
    <text evidence="2">Belongs to the VPS52 family.</text>
</comment>
<dbReference type="RefSeq" id="XP_018711507.1">
    <property type="nucleotide sequence ID" value="XM_018857436.1"/>
</dbReference>
<dbReference type="Pfam" id="PF04129">
    <property type="entry name" value="Vps52_CC"/>
    <property type="match status" value="1"/>
</dbReference>
<reference evidence="8 9" key="1">
    <citation type="submission" date="2016-05" db="EMBL/GenBank/DDBJ databases">
        <title>Comparative genomics of biotechnologically important yeasts.</title>
        <authorList>
            <consortium name="DOE Joint Genome Institute"/>
            <person name="Riley R."/>
            <person name="Haridas S."/>
            <person name="Wolfe K.H."/>
            <person name="Lopes M.R."/>
            <person name="Hittinger C.T."/>
            <person name="Goker M."/>
            <person name="Salamov A."/>
            <person name="Wisecaver J."/>
            <person name="Long T.M."/>
            <person name="Aerts A.L."/>
            <person name="Barry K."/>
            <person name="Choi C."/>
            <person name="Clum A."/>
            <person name="Coughlan A.Y."/>
            <person name="Deshpande S."/>
            <person name="Douglass A.P."/>
            <person name="Hanson S.J."/>
            <person name="Klenk H.-P."/>
            <person name="LaButti K."/>
            <person name="Lapidus A."/>
            <person name="Lindquist E."/>
            <person name="Lipzen A."/>
            <person name="Meier-kolthoff J.P."/>
            <person name="Ohm R.A."/>
            <person name="Otillar R.P."/>
            <person name="Pangilinan J."/>
            <person name="Peng Y."/>
            <person name="Rokas A."/>
            <person name="Rosa C.A."/>
            <person name="Scheuner C."/>
            <person name="Sibirny A.A."/>
            <person name="Slot J.C."/>
            <person name="Stielow J.B."/>
            <person name="Sun H."/>
            <person name="Kurtzman C.P."/>
            <person name="Blackwell M."/>
            <person name="Grigoriev I.V."/>
            <person name="Jeffries T.W."/>
        </authorList>
    </citation>
    <scope>NUCLEOTIDE SEQUENCE [LARGE SCALE GENOMIC DNA]</scope>
    <source>
        <strain evidence="8 9">NRRL YB-4993</strain>
    </source>
</reference>
<dbReference type="GO" id="GO:0032456">
    <property type="term" value="P:endocytic recycling"/>
    <property type="evidence" value="ECO:0007669"/>
    <property type="project" value="TreeGrafter"/>
</dbReference>
<dbReference type="STRING" id="869754.A0A1A0HAT9"/>
<keyword evidence="9" id="KW-1185">Reference proteome</keyword>
<dbReference type="InterPro" id="IPR007258">
    <property type="entry name" value="Vps52"/>
</dbReference>
<gene>
    <name evidence="8" type="ORF">METBIDRAFT_41648</name>
</gene>
<dbReference type="AlphaFoldDB" id="A0A1A0HAT9"/>
<dbReference type="GeneID" id="30030412"/>
<dbReference type="GO" id="GO:0006896">
    <property type="term" value="P:Golgi to vacuole transport"/>
    <property type="evidence" value="ECO:0007669"/>
    <property type="project" value="TreeGrafter"/>
</dbReference>
<evidence type="ECO:0000256" key="4">
    <source>
        <dbReference type="ARBA" id="ARBA00022927"/>
    </source>
</evidence>
<dbReference type="EMBL" id="LXTC01000003">
    <property type="protein sequence ID" value="OBA20997.1"/>
    <property type="molecule type" value="Genomic_DNA"/>
</dbReference>
<evidence type="ECO:0000259" key="6">
    <source>
        <dbReference type="Pfam" id="PF04129"/>
    </source>
</evidence>
<dbReference type="GO" id="GO:0005829">
    <property type="term" value="C:cytosol"/>
    <property type="evidence" value="ECO:0007669"/>
    <property type="project" value="GOC"/>
</dbReference>
<dbReference type="Proteomes" id="UP000092555">
    <property type="component" value="Unassembled WGS sequence"/>
</dbReference>
<evidence type="ECO:0000256" key="3">
    <source>
        <dbReference type="ARBA" id="ARBA00022448"/>
    </source>
</evidence>
<feature type="domain" description="Vps52 coiled-coil" evidence="6">
    <location>
        <begin position="56"/>
        <end position="213"/>
    </location>
</feature>
<accession>A0A1A0HAT9</accession>